<name>A0A9D3UJI4_9ROSI</name>
<evidence type="ECO:0000313" key="2">
    <source>
        <dbReference type="Proteomes" id="UP000828251"/>
    </source>
</evidence>
<keyword evidence="2" id="KW-1185">Reference proteome</keyword>
<reference evidence="1 2" key="1">
    <citation type="journal article" date="2021" name="Plant Biotechnol. J.">
        <title>Multi-omics assisted identification of the key and species-specific regulatory components of drought-tolerant mechanisms in Gossypium stocksii.</title>
        <authorList>
            <person name="Yu D."/>
            <person name="Ke L."/>
            <person name="Zhang D."/>
            <person name="Wu Y."/>
            <person name="Sun Y."/>
            <person name="Mei J."/>
            <person name="Sun J."/>
            <person name="Sun Y."/>
        </authorList>
    </citation>
    <scope>NUCLEOTIDE SEQUENCE [LARGE SCALE GENOMIC DNA]</scope>
    <source>
        <strain evidence="2">cv. E1</strain>
        <tissue evidence="1">Leaf</tissue>
    </source>
</reference>
<proteinExistence type="predicted"/>
<dbReference type="AlphaFoldDB" id="A0A9D3UJI4"/>
<organism evidence="1 2">
    <name type="scientific">Gossypium stocksii</name>
    <dbReference type="NCBI Taxonomy" id="47602"/>
    <lineage>
        <taxon>Eukaryota</taxon>
        <taxon>Viridiplantae</taxon>
        <taxon>Streptophyta</taxon>
        <taxon>Embryophyta</taxon>
        <taxon>Tracheophyta</taxon>
        <taxon>Spermatophyta</taxon>
        <taxon>Magnoliopsida</taxon>
        <taxon>eudicotyledons</taxon>
        <taxon>Gunneridae</taxon>
        <taxon>Pentapetalae</taxon>
        <taxon>rosids</taxon>
        <taxon>malvids</taxon>
        <taxon>Malvales</taxon>
        <taxon>Malvaceae</taxon>
        <taxon>Malvoideae</taxon>
        <taxon>Gossypium</taxon>
    </lineage>
</organism>
<accession>A0A9D3UJI4</accession>
<gene>
    <name evidence="1" type="ORF">J1N35_037161</name>
</gene>
<evidence type="ECO:0000313" key="1">
    <source>
        <dbReference type="EMBL" id="KAH1046377.1"/>
    </source>
</evidence>
<sequence>MDLDCQLRVEYKKILNEEELLWKQKSRVDWIQFGDRNTKLFHNKAFFRRSLNKISALKVEDQWCYDNEVLQEEPFLHFTLWMIILLIDFLYTDVSRL</sequence>
<comment type="caution">
    <text evidence="1">The sequence shown here is derived from an EMBL/GenBank/DDBJ whole genome shotgun (WGS) entry which is preliminary data.</text>
</comment>
<evidence type="ECO:0008006" key="3">
    <source>
        <dbReference type="Google" id="ProtNLM"/>
    </source>
</evidence>
<protein>
    <recommendedName>
        <fullName evidence="3">Transposon TX1</fullName>
    </recommendedName>
</protein>
<dbReference type="Proteomes" id="UP000828251">
    <property type="component" value="Unassembled WGS sequence"/>
</dbReference>
<dbReference type="EMBL" id="JAIQCV010000011">
    <property type="protein sequence ID" value="KAH1046377.1"/>
    <property type="molecule type" value="Genomic_DNA"/>
</dbReference>
<dbReference type="OrthoDB" id="1002598at2759"/>